<sequence>MGTFDYLKDKLGQAADQAKVVAGQAKDKAGTFAAEHSGQAGSAIDRAAAFVNDKTEGRYADRVAKAGAAARTGVRRVADEAPANPPEAGGTPMDGGTPTDGTPMTGPR</sequence>
<feature type="region of interest" description="Disordered" evidence="1">
    <location>
        <begin position="70"/>
        <end position="108"/>
    </location>
</feature>
<comment type="caution">
    <text evidence="2">The sequence shown here is derived from an EMBL/GenBank/DDBJ whole genome shotgun (WGS) entry which is preliminary data.</text>
</comment>
<dbReference type="EMBL" id="JBHMDM010000007">
    <property type="protein sequence ID" value="MFB9378014.1"/>
    <property type="molecule type" value="Genomic_DNA"/>
</dbReference>
<gene>
    <name evidence="2" type="ORF">ACFFVI_13660</name>
</gene>
<protein>
    <submittedName>
        <fullName evidence="2">Antitoxin</fullName>
    </submittedName>
</protein>
<accession>A0ABV5LVB6</accession>
<dbReference type="Pfam" id="PF14013">
    <property type="entry name" value="MT0933_antitox"/>
    <property type="match status" value="1"/>
</dbReference>
<organism evidence="2 3">
    <name type="scientific">Kineococcus gynurae</name>
    <dbReference type="NCBI Taxonomy" id="452979"/>
    <lineage>
        <taxon>Bacteria</taxon>
        <taxon>Bacillati</taxon>
        <taxon>Actinomycetota</taxon>
        <taxon>Actinomycetes</taxon>
        <taxon>Kineosporiales</taxon>
        <taxon>Kineosporiaceae</taxon>
        <taxon>Kineococcus</taxon>
    </lineage>
</organism>
<dbReference type="RefSeq" id="WP_380137541.1">
    <property type="nucleotide sequence ID" value="NZ_JBHLUI010000008.1"/>
</dbReference>
<dbReference type="Proteomes" id="UP001589748">
    <property type="component" value="Unassembled WGS sequence"/>
</dbReference>
<evidence type="ECO:0000313" key="2">
    <source>
        <dbReference type="EMBL" id="MFB9378014.1"/>
    </source>
</evidence>
<reference evidence="2 3" key="1">
    <citation type="submission" date="2024-09" db="EMBL/GenBank/DDBJ databases">
        <authorList>
            <person name="Sun Q."/>
            <person name="Mori K."/>
        </authorList>
    </citation>
    <scope>NUCLEOTIDE SEQUENCE [LARGE SCALE GENOMIC DNA]</scope>
    <source>
        <strain evidence="2 3">TISTR 1856</strain>
    </source>
</reference>
<feature type="compositionally biased region" description="Low complexity" evidence="1">
    <location>
        <begin position="89"/>
        <end position="108"/>
    </location>
</feature>
<evidence type="ECO:0000313" key="3">
    <source>
        <dbReference type="Proteomes" id="UP001589748"/>
    </source>
</evidence>
<evidence type="ECO:0000256" key="1">
    <source>
        <dbReference type="SAM" id="MobiDB-lite"/>
    </source>
</evidence>
<proteinExistence type="predicted"/>
<name>A0ABV5LVB6_9ACTN</name>
<dbReference type="InterPro" id="IPR028037">
    <property type="entry name" value="Antitoxin_Rv0909/MT0933"/>
</dbReference>
<keyword evidence="3" id="KW-1185">Reference proteome</keyword>